<reference evidence="1 2" key="1">
    <citation type="submission" date="2017-06" db="EMBL/GenBank/DDBJ databases">
        <authorList>
            <person name="Kim H.J."/>
            <person name="Triplett B.A."/>
        </authorList>
    </citation>
    <scope>NUCLEOTIDE SEQUENCE [LARGE SCALE GENOMIC DNA]</scope>
    <source>
        <strain evidence="1 2">DSM 25597</strain>
    </source>
</reference>
<keyword evidence="2" id="KW-1185">Reference proteome</keyword>
<protein>
    <recommendedName>
        <fullName evidence="3">Histidine kinase-, DNA gyrase B-, and HSP90-like ATPase</fullName>
    </recommendedName>
</protein>
<sequence>MKFTDNTFINLPGAYYPQILSEIKKNPNVLQPIYEAFTNSLESIYLKQDDNKNNSIIIKHYLKRNLLDELEFDKTIIEDTGKGFDDKEFERFNIFKDSRKGFKNKGSGRIQLAHFFNNIEYSSIFKTNDSFMKRNFTISKSRDYVHSNNTITFLKFTQPLNGDVKATGTSLLLSDLLEDEDKKHYNFNIEDLKENIINHYLMNFCLNRNNLPKITLEQYVNNDFTRNLEITQDDIPKNEQTFEFNLNYSLLSGYEVKILNDEETFKVTPFRIPKASLLENEIKLTSKNEIIELKKYDLELTNISAKDNVDGDRFLFLISSKYLDNRDSDVRGELRIPSKKDLKKDLELFSNKEIFIEDIGVGANESILYNYEEIQNKVEEKLGKIEELKSMFLLNDDFLKGISISLNDSEEKILQKVYVEESKQVAKLDSKIKYHFEQLDNLDPSSKSYQEEFEDYIVRLVKDIPLQNRKALTHYVARRNLVLELFNKILKRKLKVQNDGSRNNDESLIHNLIFKQHSDNTDISDLWLLEEDFILFDGSSEHELKDVELEGNKIFKDDKKLSKEELEFRDSLNEKRYQKRPDILLFPDEGKCIIIEFKAPDVNVSDYINQIQNYATLIRNFSREEFQFKTFYGYLLGEKINTFDVKAKDPDFNQGHKFDYLYRPSKTVAGLFNNRDNGSLYMEIMKYSTLYDRAKNRNDVFIKKLTQKFEDD</sequence>
<dbReference type="EMBL" id="FZNY01000004">
    <property type="protein sequence ID" value="SNR93577.1"/>
    <property type="molecule type" value="Genomic_DNA"/>
</dbReference>
<dbReference type="RefSeq" id="WP_089372146.1">
    <property type="nucleotide sequence ID" value="NZ_BMEP01000008.1"/>
</dbReference>
<evidence type="ECO:0000313" key="2">
    <source>
        <dbReference type="Proteomes" id="UP000198379"/>
    </source>
</evidence>
<dbReference type="AlphaFoldDB" id="A0A239AD49"/>
<name>A0A239AD49_9FLAO</name>
<organism evidence="1 2">
    <name type="scientific">Dokdonia pacifica</name>
    <dbReference type="NCBI Taxonomy" id="1627892"/>
    <lineage>
        <taxon>Bacteria</taxon>
        <taxon>Pseudomonadati</taxon>
        <taxon>Bacteroidota</taxon>
        <taxon>Flavobacteriia</taxon>
        <taxon>Flavobacteriales</taxon>
        <taxon>Flavobacteriaceae</taxon>
        <taxon>Dokdonia</taxon>
    </lineage>
</organism>
<dbReference type="OrthoDB" id="2041081at2"/>
<evidence type="ECO:0008006" key="3">
    <source>
        <dbReference type="Google" id="ProtNLM"/>
    </source>
</evidence>
<gene>
    <name evidence="1" type="ORF">SAMN06265376_104347</name>
</gene>
<dbReference type="Proteomes" id="UP000198379">
    <property type="component" value="Unassembled WGS sequence"/>
</dbReference>
<evidence type="ECO:0000313" key="1">
    <source>
        <dbReference type="EMBL" id="SNR93577.1"/>
    </source>
</evidence>
<accession>A0A239AD49</accession>
<proteinExistence type="predicted"/>